<name>A0A7S0N086_9CHLO</name>
<dbReference type="InterPro" id="IPR016092">
    <property type="entry name" value="ATAP"/>
</dbReference>
<dbReference type="GO" id="GO:0120510">
    <property type="term" value="C:mitochondrial [4Fe-4S] assembly complex"/>
    <property type="evidence" value="ECO:0007669"/>
    <property type="project" value="UniProtKB-ARBA"/>
</dbReference>
<sequence>MAALRLAGRALLQSCVQSRTPLEPLHRAFHLASMTHPTPNRPPTSALWPSSTTARLPFQRSTLPTLTRWFSSEATTAADLTISDAAVRRIKELHEEEAGDKPAVDESERTKLRVAVDAGGCSGFQYTFELCTKVSKDDTVFERDGVAIIVDDVSLSFVRGATIDYTEEMIRASFQVVDNPNAESGCGCGASFSAK</sequence>
<organism evidence="7">
    <name type="scientific">Pyramimonas obovata</name>
    <dbReference type="NCBI Taxonomy" id="1411642"/>
    <lineage>
        <taxon>Eukaryota</taxon>
        <taxon>Viridiplantae</taxon>
        <taxon>Chlorophyta</taxon>
        <taxon>Pyramimonadophyceae</taxon>
        <taxon>Pyramimonadales</taxon>
        <taxon>Pyramimonadaceae</taxon>
        <taxon>Pyramimonas</taxon>
        <taxon>Pyramimonas incertae sedis</taxon>
    </lineage>
</organism>
<comment type="similarity">
    <text evidence="2">Belongs to the HesB/IscA family.</text>
</comment>
<keyword evidence="4" id="KW-0408">Iron</keyword>
<evidence type="ECO:0000256" key="3">
    <source>
        <dbReference type="ARBA" id="ARBA00022723"/>
    </source>
</evidence>
<dbReference type="Gene3D" id="2.60.300.12">
    <property type="entry name" value="HesB-like domain"/>
    <property type="match status" value="1"/>
</dbReference>
<keyword evidence="5" id="KW-0496">Mitochondrion</keyword>
<dbReference type="GO" id="GO:0051539">
    <property type="term" value="F:4 iron, 4 sulfur cluster binding"/>
    <property type="evidence" value="ECO:0007669"/>
    <property type="project" value="TreeGrafter"/>
</dbReference>
<gene>
    <name evidence="7" type="ORF">POBO1169_LOCUS4448</name>
</gene>
<dbReference type="NCBIfam" id="TIGR00049">
    <property type="entry name" value="iron-sulfur cluster assembly accessory protein"/>
    <property type="match status" value="1"/>
</dbReference>
<feature type="domain" description="Core" evidence="6">
    <location>
        <begin position="79"/>
        <end position="189"/>
    </location>
</feature>
<dbReference type="SUPFAM" id="SSF89360">
    <property type="entry name" value="HesB-like domain"/>
    <property type="match status" value="1"/>
</dbReference>
<keyword evidence="3" id="KW-0479">Metal-binding</keyword>
<dbReference type="PANTHER" id="PTHR43011">
    <property type="entry name" value="IRON-SULFUR CLUSTER ASSEMBLY 2 HOMOLOG, MITOCHONDRIAL"/>
    <property type="match status" value="1"/>
</dbReference>
<dbReference type="GO" id="GO:0051537">
    <property type="term" value="F:2 iron, 2 sulfur cluster binding"/>
    <property type="evidence" value="ECO:0007669"/>
    <property type="project" value="TreeGrafter"/>
</dbReference>
<reference evidence="7" key="1">
    <citation type="submission" date="2021-01" db="EMBL/GenBank/DDBJ databases">
        <authorList>
            <person name="Corre E."/>
            <person name="Pelletier E."/>
            <person name="Niang G."/>
            <person name="Scheremetjew M."/>
            <person name="Finn R."/>
            <person name="Kale V."/>
            <person name="Holt S."/>
            <person name="Cochrane G."/>
            <person name="Meng A."/>
            <person name="Brown T."/>
            <person name="Cohen L."/>
        </authorList>
    </citation>
    <scope>NUCLEOTIDE SEQUENCE</scope>
    <source>
        <strain evidence="7">CCMP722</strain>
    </source>
</reference>
<dbReference type="PROSITE" id="PS01152">
    <property type="entry name" value="HESB"/>
    <property type="match status" value="1"/>
</dbReference>
<protein>
    <recommendedName>
        <fullName evidence="6">Core domain-containing protein</fullName>
    </recommendedName>
</protein>
<comment type="subcellular location">
    <subcellularLocation>
        <location evidence="1">Mitochondrion</location>
    </subcellularLocation>
</comment>
<dbReference type="InterPro" id="IPR000361">
    <property type="entry name" value="ATAP_core_dom"/>
</dbReference>
<dbReference type="AlphaFoldDB" id="A0A7S0N086"/>
<evidence type="ECO:0000256" key="1">
    <source>
        <dbReference type="ARBA" id="ARBA00004173"/>
    </source>
</evidence>
<dbReference type="InterPro" id="IPR017870">
    <property type="entry name" value="FeS_cluster_insertion_CS"/>
</dbReference>
<evidence type="ECO:0000256" key="4">
    <source>
        <dbReference type="ARBA" id="ARBA00023004"/>
    </source>
</evidence>
<dbReference type="InterPro" id="IPR035903">
    <property type="entry name" value="HesB-like_dom_sf"/>
</dbReference>
<dbReference type="GO" id="GO:0016226">
    <property type="term" value="P:iron-sulfur cluster assembly"/>
    <property type="evidence" value="ECO:0007669"/>
    <property type="project" value="InterPro"/>
</dbReference>
<dbReference type="EMBL" id="HBFA01008476">
    <property type="protein sequence ID" value="CAD8656456.1"/>
    <property type="molecule type" value="Transcribed_RNA"/>
</dbReference>
<accession>A0A7S0N086</accession>
<evidence type="ECO:0000259" key="6">
    <source>
        <dbReference type="Pfam" id="PF01521"/>
    </source>
</evidence>
<dbReference type="GO" id="GO:0005506">
    <property type="term" value="F:iron ion binding"/>
    <property type="evidence" value="ECO:0007669"/>
    <property type="project" value="TreeGrafter"/>
</dbReference>
<evidence type="ECO:0000313" key="7">
    <source>
        <dbReference type="EMBL" id="CAD8656456.1"/>
    </source>
</evidence>
<proteinExistence type="inferred from homology"/>
<dbReference type="PANTHER" id="PTHR43011:SF1">
    <property type="entry name" value="IRON-SULFUR CLUSTER ASSEMBLY 2 HOMOLOG, MITOCHONDRIAL"/>
    <property type="match status" value="1"/>
</dbReference>
<dbReference type="Pfam" id="PF01521">
    <property type="entry name" value="Fe-S_biosyn"/>
    <property type="match status" value="1"/>
</dbReference>
<dbReference type="FunFam" id="2.60.300.12:FF:000006">
    <property type="entry name" value="Iron-sulfur cluster assembly 2 mitochondrial"/>
    <property type="match status" value="1"/>
</dbReference>
<evidence type="ECO:0000256" key="2">
    <source>
        <dbReference type="ARBA" id="ARBA00006718"/>
    </source>
</evidence>
<evidence type="ECO:0000256" key="5">
    <source>
        <dbReference type="ARBA" id="ARBA00023128"/>
    </source>
</evidence>